<dbReference type="RefSeq" id="WP_092886590.1">
    <property type="nucleotide sequence ID" value="NZ_FOOI01000014.1"/>
</dbReference>
<keyword evidence="9" id="KW-1185">Reference proteome</keyword>
<dbReference type="PANTHER" id="PTHR30146">
    <property type="entry name" value="LACI-RELATED TRANSCRIPTIONAL REPRESSOR"/>
    <property type="match status" value="1"/>
</dbReference>
<dbReference type="CDD" id="cd06267">
    <property type="entry name" value="PBP1_LacI_sugar_binding-like"/>
    <property type="match status" value="1"/>
</dbReference>
<organism evidence="7 8">
    <name type="scientific">Actinopolymorpha cephalotaxi</name>
    <dbReference type="NCBI Taxonomy" id="504797"/>
    <lineage>
        <taxon>Bacteria</taxon>
        <taxon>Bacillati</taxon>
        <taxon>Actinomycetota</taxon>
        <taxon>Actinomycetes</taxon>
        <taxon>Propionibacteriales</taxon>
        <taxon>Actinopolymorphaceae</taxon>
        <taxon>Actinopolymorpha</taxon>
    </lineage>
</organism>
<evidence type="ECO:0000313" key="9">
    <source>
        <dbReference type="Proteomes" id="UP000533017"/>
    </source>
</evidence>
<gene>
    <name evidence="6" type="ORF">FHR37_005747</name>
    <name evidence="7" type="ORF">SAMN05421678_114170</name>
</gene>
<dbReference type="InterPro" id="IPR028082">
    <property type="entry name" value="Peripla_BP_I"/>
</dbReference>
<dbReference type="PROSITE" id="PS50949">
    <property type="entry name" value="HTH_GNTR"/>
    <property type="match status" value="1"/>
</dbReference>
<keyword evidence="1" id="KW-0678">Repressor</keyword>
<keyword evidence="4" id="KW-0804">Transcription</keyword>
<evidence type="ECO:0000256" key="1">
    <source>
        <dbReference type="ARBA" id="ARBA00022491"/>
    </source>
</evidence>
<dbReference type="EMBL" id="FOOI01000014">
    <property type="protein sequence ID" value="SFH26579.1"/>
    <property type="molecule type" value="Genomic_DNA"/>
</dbReference>
<dbReference type="Pfam" id="PF13377">
    <property type="entry name" value="Peripla_BP_3"/>
    <property type="match status" value="1"/>
</dbReference>
<dbReference type="Proteomes" id="UP000199052">
    <property type="component" value="Unassembled WGS sequence"/>
</dbReference>
<dbReference type="SUPFAM" id="SSF53822">
    <property type="entry name" value="Periplasmic binding protein-like I"/>
    <property type="match status" value="1"/>
</dbReference>
<dbReference type="STRING" id="504797.SAMN05421678_114170"/>
<reference evidence="6 9" key="2">
    <citation type="submission" date="2020-07" db="EMBL/GenBank/DDBJ databases">
        <title>Sequencing the genomes of 1000 actinobacteria strains.</title>
        <authorList>
            <person name="Klenk H.-P."/>
        </authorList>
    </citation>
    <scope>NUCLEOTIDE SEQUENCE [LARGE SCALE GENOMIC DNA]</scope>
    <source>
        <strain evidence="6 9">DSM 45117</strain>
    </source>
</reference>
<dbReference type="GO" id="GO:0000976">
    <property type="term" value="F:transcription cis-regulatory region binding"/>
    <property type="evidence" value="ECO:0007669"/>
    <property type="project" value="TreeGrafter"/>
</dbReference>
<dbReference type="GO" id="GO:0003700">
    <property type="term" value="F:DNA-binding transcription factor activity"/>
    <property type="evidence" value="ECO:0007669"/>
    <property type="project" value="InterPro"/>
</dbReference>
<evidence type="ECO:0000313" key="7">
    <source>
        <dbReference type="EMBL" id="SFH26579.1"/>
    </source>
</evidence>
<dbReference type="InterPro" id="IPR046335">
    <property type="entry name" value="LacI/GalR-like_sensor"/>
</dbReference>
<keyword evidence="3 7" id="KW-0238">DNA-binding</keyword>
<evidence type="ECO:0000256" key="3">
    <source>
        <dbReference type="ARBA" id="ARBA00023125"/>
    </source>
</evidence>
<accession>A0A1I2YMJ8</accession>
<dbReference type="SMART" id="SM00345">
    <property type="entry name" value="HTH_GNTR"/>
    <property type="match status" value="1"/>
</dbReference>
<proteinExistence type="predicted"/>
<dbReference type="Gene3D" id="3.40.50.2300">
    <property type="match status" value="2"/>
</dbReference>
<dbReference type="AlphaFoldDB" id="A0A1I2YMJ8"/>
<keyword evidence="2" id="KW-0805">Transcription regulation</keyword>
<dbReference type="InterPro" id="IPR036390">
    <property type="entry name" value="WH_DNA-bd_sf"/>
</dbReference>
<dbReference type="Gene3D" id="1.10.10.10">
    <property type="entry name" value="Winged helix-like DNA-binding domain superfamily/Winged helix DNA-binding domain"/>
    <property type="match status" value="1"/>
</dbReference>
<sequence length="375" mass="41021">MPEHFLYERLYDFVLEEIAESRLRPGDRVPSETELAERFGVSRITSKRALRMLADAGVVERQRGRGSFVSVDARGVKAVRVAETPAAPAVRERAGGTGCLALLLPDASETYGLDLMCAIEERAAEHGYHLVVRRTRDSQQVEEEAIRALGGGTVDGMLVFPVHGEFYNASLVRLVLDGSPLVLVDRYLPGIPACAVCTDNAAACRVLTEYVLDRGHTEVAFVSPPVENTTSIEERIQGYRSALRERGVPAAGERCFTGLQSTLPEPGSDSEAGSDRAAIRAFLDREPAVTGFVVCEYNLAVLLREVLAEVGRWDPARYLVACFDSPWSRAAAASFPHIRQGQQEMGRRAVDLLVAQLNGEDVPRRSTVPFELVVP</sequence>
<evidence type="ECO:0000256" key="4">
    <source>
        <dbReference type="ARBA" id="ARBA00023163"/>
    </source>
</evidence>
<protein>
    <submittedName>
        <fullName evidence="6">DNA-binding LacI/PurR family transcriptional regulator</fullName>
    </submittedName>
    <submittedName>
        <fullName evidence="7">DNA-binding transcriptional regulator, LacI/PurR family</fullName>
    </submittedName>
</protein>
<dbReference type="PRINTS" id="PR00035">
    <property type="entry name" value="HTHGNTR"/>
</dbReference>
<dbReference type="PANTHER" id="PTHR30146:SF95">
    <property type="entry name" value="RIBOSE OPERON REPRESSOR"/>
    <property type="match status" value="1"/>
</dbReference>
<reference evidence="7 8" key="1">
    <citation type="submission" date="2016-10" db="EMBL/GenBank/DDBJ databases">
        <authorList>
            <person name="de Groot N.N."/>
        </authorList>
    </citation>
    <scope>NUCLEOTIDE SEQUENCE [LARGE SCALE GENOMIC DNA]</scope>
    <source>
        <strain evidence="7 8">CPCC 202808</strain>
    </source>
</reference>
<name>A0A1I2YMJ8_9ACTN</name>
<dbReference type="Proteomes" id="UP000533017">
    <property type="component" value="Unassembled WGS sequence"/>
</dbReference>
<evidence type="ECO:0000313" key="6">
    <source>
        <dbReference type="EMBL" id="NYH86896.1"/>
    </source>
</evidence>
<evidence type="ECO:0000313" key="8">
    <source>
        <dbReference type="Proteomes" id="UP000199052"/>
    </source>
</evidence>
<dbReference type="SUPFAM" id="SSF46785">
    <property type="entry name" value="Winged helix' DNA-binding domain"/>
    <property type="match status" value="1"/>
</dbReference>
<feature type="domain" description="HTH gntR-type" evidence="5">
    <location>
        <begin position="4"/>
        <end position="72"/>
    </location>
</feature>
<dbReference type="CDD" id="cd07377">
    <property type="entry name" value="WHTH_GntR"/>
    <property type="match status" value="1"/>
</dbReference>
<evidence type="ECO:0000256" key="2">
    <source>
        <dbReference type="ARBA" id="ARBA00023015"/>
    </source>
</evidence>
<dbReference type="InterPro" id="IPR036388">
    <property type="entry name" value="WH-like_DNA-bd_sf"/>
</dbReference>
<dbReference type="InterPro" id="IPR000524">
    <property type="entry name" value="Tscrpt_reg_HTH_GntR"/>
</dbReference>
<dbReference type="EMBL" id="JACBZA010000001">
    <property type="protein sequence ID" value="NYH86896.1"/>
    <property type="molecule type" value="Genomic_DNA"/>
</dbReference>
<dbReference type="OrthoDB" id="9799482at2"/>
<dbReference type="Pfam" id="PF00392">
    <property type="entry name" value="GntR"/>
    <property type="match status" value="1"/>
</dbReference>
<evidence type="ECO:0000259" key="5">
    <source>
        <dbReference type="PROSITE" id="PS50949"/>
    </source>
</evidence>